<feature type="region of interest" description="Disordered" evidence="2">
    <location>
        <begin position="1286"/>
        <end position="1315"/>
    </location>
</feature>
<keyword evidence="3" id="KW-0732">Signal</keyword>
<gene>
    <name evidence="4" type="ORF">SEMRO_2304_G322580.1</name>
</gene>
<evidence type="ECO:0000313" key="4">
    <source>
        <dbReference type="EMBL" id="CAB9528724.1"/>
    </source>
</evidence>
<dbReference type="EMBL" id="CAICTM010002302">
    <property type="protein sequence ID" value="CAB9528724.1"/>
    <property type="molecule type" value="Genomic_DNA"/>
</dbReference>
<proteinExistence type="predicted"/>
<evidence type="ECO:0000256" key="2">
    <source>
        <dbReference type="SAM" id="MobiDB-lite"/>
    </source>
</evidence>
<feature type="signal peptide" evidence="3">
    <location>
        <begin position="1"/>
        <end position="30"/>
    </location>
</feature>
<evidence type="ECO:0000256" key="3">
    <source>
        <dbReference type="SAM" id="SignalP"/>
    </source>
</evidence>
<feature type="compositionally biased region" description="Gly residues" evidence="2">
    <location>
        <begin position="1126"/>
        <end position="1143"/>
    </location>
</feature>
<feature type="coiled-coil region" evidence="1">
    <location>
        <begin position="772"/>
        <end position="806"/>
    </location>
</feature>
<accession>A0A9N8EZR9</accession>
<name>A0A9N8EZR9_9STRA</name>
<feature type="region of interest" description="Disordered" evidence="2">
    <location>
        <begin position="1011"/>
        <end position="1088"/>
    </location>
</feature>
<reference evidence="4" key="1">
    <citation type="submission" date="2020-06" db="EMBL/GenBank/DDBJ databases">
        <authorList>
            <consortium name="Plant Systems Biology data submission"/>
        </authorList>
    </citation>
    <scope>NUCLEOTIDE SEQUENCE</scope>
    <source>
        <strain evidence="4">D6</strain>
    </source>
</reference>
<feature type="region of interest" description="Disordered" evidence="2">
    <location>
        <begin position="1245"/>
        <end position="1273"/>
    </location>
</feature>
<feature type="compositionally biased region" description="Basic residues" evidence="2">
    <location>
        <begin position="1145"/>
        <end position="1158"/>
    </location>
</feature>
<feature type="compositionally biased region" description="Basic residues" evidence="2">
    <location>
        <begin position="1299"/>
        <end position="1315"/>
    </location>
</feature>
<organism evidence="4 5">
    <name type="scientific">Seminavis robusta</name>
    <dbReference type="NCBI Taxonomy" id="568900"/>
    <lineage>
        <taxon>Eukaryota</taxon>
        <taxon>Sar</taxon>
        <taxon>Stramenopiles</taxon>
        <taxon>Ochrophyta</taxon>
        <taxon>Bacillariophyta</taxon>
        <taxon>Bacillariophyceae</taxon>
        <taxon>Bacillariophycidae</taxon>
        <taxon>Naviculales</taxon>
        <taxon>Naviculaceae</taxon>
        <taxon>Seminavis</taxon>
    </lineage>
</organism>
<dbReference type="Proteomes" id="UP001153069">
    <property type="component" value="Unassembled WGS sequence"/>
</dbReference>
<feature type="region of interest" description="Disordered" evidence="2">
    <location>
        <begin position="1107"/>
        <end position="1229"/>
    </location>
</feature>
<protein>
    <submittedName>
        <fullName evidence="4">Uncharacterized protein</fullName>
    </submittedName>
</protein>
<feature type="coiled-coil region" evidence="1">
    <location>
        <begin position="568"/>
        <end position="647"/>
    </location>
</feature>
<feature type="chain" id="PRO_5040444277" evidence="3">
    <location>
        <begin position="31"/>
        <end position="1315"/>
    </location>
</feature>
<feature type="compositionally biased region" description="Acidic residues" evidence="2">
    <location>
        <begin position="1164"/>
        <end position="1222"/>
    </location>
</feature>
<feature type="compositionally biased region" description="Basic and acidic residues" evidence="2">
    <location>
        <begin position="1286"/>
        <end position="1298"/>
    </location>
</feature>
<keyword evidence="1" id="KW-0175">Coiled coil</keyword>
<evidence type="ECO:0000313" key="5">
    <source>
        <dbReference type="Proteomes" id="UP001153069"/>
    </source>
</evidence>
<comment type="caution">
    <text evidence="4">The sequence shown here is derived from an EMBL/GenBank/DDBJ whole genome shotgun (WGS) entry which is preliminary data.</text>
</comment>
<sequence length="1315" mass="144575">MFLVPRTMAKAPSVLLTIWLATMTRHHVQADSCSAFNVNGACYELGSSIETVTGELDSMVKEAGSDGFMSLYDNFLAPMVNMFIAADDPTGFCFGDYTGDEVDENLEDYGCDFIPLDANQQFGIVSGSLPITTEMQLALMALQLWTNVQPETVTPKFCMAMRVPSPTCHKMTFAMTINDGTITALCEIVPAGGIGDAILSVLAAIVELGVEQVGFGMSIGGGLDVPVKYYVNKEFKASTFPSHLYFNILGSIELPFLPEQYQEIISCEGEFARAFNFGDTIDAVSSVVTDVFNPSNFGRADLKGTLDTLQDLLLFPEVVTTEARLTIDLEEVTDGLLQNLALGDTTMMAMKVPKKKLGNIEPGFYLSIETNLEVLEAFAKQLCDQIDGALKAVSGGGCPKLPNLSIKGKIGIQIQADRIEAFIQVPGFLIECQVWNLNPLEGKTPKMSCQVDSVIFEIVAEALGYLIGKAEEMGKEIVEDVTEISKDAVKAAKGFGKEVAGFAKLSSKAADHFAGEVGDFFEDGGQELLDVANRALKEAENFQKVAEAAAFKASRAADEAGKAVDRAAQEVAKEVERLSNEAKQAAETAMRIAEEKATKLADEAKEKAEEAARETERIANEVAEEAKKEAEEAAEAAKSTAEGALNAVRKLGWRRLRADGEEESALDFEDEDEDHDHYEYLDVGAGDTVEQGDRHRHADVDATDSLTEGDEEKLSDGPVYMFSHVFSDDDINDMGLSDHVQAGNGILSYDEKTVAALREQRELIKTDTERKHDEMKRNKVSADNKYQAAQAALEAAEAEVLAAQEETKHKPVGMGFIQHYQCKNKKEIWDSSRREDYGHYFAQKGNDDSRKSCFESCYEWYKTNNKSKRHPLCCEYETGEDTGACRVGSEGRIKARKESKSASLTFVKDFGSMAEAKSIRATCSSDKECYTSFCDNGRCKVKCAPENRCYQSLYSKCFGFDGNCLNVGGVNHFCDKATDSCTCDDSTGQCTPEERQETVIDLFPHQVKEDIDMERVDVKPAKMLPNKKNKKEKKKDEDEEDERPKMAKKKKPRKPKDPDDYGERPPSPGRPVGGGGYSRAPPQGSNGQIIVSAPEVIIRAGRIVVEPVGGESYGQVPPVATIDSSNGGGGRGRGERGGGGGLRGRPVRGRPVRGRPVRGRNGPDDGEEGEYEEEEEDEYEEEEEDEYEEEEEDEYEETEEDEYEETEEDEYEAEDGDLDEGDFFNGGVLKDIDGNDIHDQVKGITKDLPSNFKPQVIGKPTIQGGPAVKTPKISKVVTKPALNIHDLKKQIGKIETRKKDPRKKKPRKKPPRKKL</sequence>
<feature type="compositionally biased region" description="Basic and acidic residues" evidence="2">
    <location>
        <begin position="1011"/>
        <end position="1020"/>
    </location>
</feature>
<evidence type="ECO:0000256" key="1">
    <source>
        <dbReference type="SAM" id="Coils"/>
    </source>
</evidence>
<keyword evidence="5" id="KW-1185">Reference proteome</keyword>